<reference evidence="2" key="1">
    <citation type="submission" date="2016-01" db="EMBL/GenBank/DDBJ databases">
        <authorList>
            <person name="Mitreva M."/>
            <person name="Pepin K.H."/>
            <person name="Mihindukulasuriya K.A."/>
            <person name="Fulton R."/>
            <person name="Fronick C."/>
            <person name="O'Laughlin M."/>
            <person name="Miner T."/>
            <person name="Herter B."/>
            <person name="Rosa B.A."/>
            <person name="Cordes M."/>
            <person name="Tomlinson C."/>
            <person name="Wollam A."/>
            <person name="Palsikar V.B."/>
            <person name="Mardis E.R."/>
            <person name="Wilson R.K."/>
        </authorList>
    </citation>
    <scope>NUCLEOTIDE SEQUENCE [LARGE SCALE GENOMIC DNA]</scope>
    <source>
        <strain evidence="2">KA00683</strain>
    </source>
</reference>
<dbReference type="RefSeq" id="WP_060934789.1">
    <property type="nucleotide sequence ID" value="NZ_KQ960411.1"/>
</dbReference>
<keyword evidence="2" id="KW-1185">Reference proteome</keyword>
<dbReference type="OrthoDB" id="1121837at2"/>
<accession>A0A134BEZ1</accession>
<dbReference type="EMBL" id="LSDK01000013">
    <property type="protein sequence ID" value="KXB78516.1"/>
    <property type="molecule type" value="Genomic_DNA"/>
</dbReference>
<comment type="caution">
    <text evidence="1">The sequence shown here is derived from an EMBL/GenBank/DDBJ whole genome shotgun (WGS) entry which is preliminary data.</text>
</comment>
<sequence>MILYNTTFVLAPQTQQAFLAFMREVYLPALHADSLVQPPRLHRIVPHEEHPEALSYALHFYAEGEVHLQDILSNTGLRLADLLTKQFGEAVLGFSTIMHVVG</sequence>
<name>A0A134BEZ1_9PORP</name>
<evidence type="ECO:0000313" key="2">
    <source>
        <dbReference type="Proteomes" id="UP000070224"/>
    </source>
</evidence>
<dbReference type="PATRIC" id="fig|322095.3.peg.165"/>
<proteinExistence type="predicted"/>
<dbReference type="AlphaFoldDB" id="A0A134BEZ1"/>
<dbReference type="InterPro" id="IPR025563">
    <property type="entry name" value="DUF4286"/>
</dbReference>
<dbReference type="STRING" id="322095.HMPREF3185_00165"/>
<gene>
    <name evidence="1" type="ORF">HMPREF3185_00165</name>
</gene>
<evidence type="ECO:0000313" key="1">
    <source>
        <dbReference type="EMBL" id="KXB78516.1"/>
    </source>
</evidence>
<dbReference type="Proteomes" id="UP000070224">
    <property type="component" value="Unassembled WGS sequence"/>
</dbReference>
<organism evidence="1 2">
    <name type="scientific">Porphyromonas somerae</name>
    <dbReference type="NCBI Taxonomy" id="322095"/>
    <lineage>
        <taxon>Bacteria</taxon>
        <taxon>Pseudomonadati</taxon>
        <taxon>Bacteroidota</taxon>
        <taxon>Bacteroidia</taxon>
        <taxon>Bacteroidales</taxon>
        <taxon>Porphyromonadaceae</taxon>
        <taxon>Porphyromonas</taxon>
    </lineage>
</organism>
<evidence type="ECO:0008006" key="3">
    <source>
        <dbReference type="Google" id="ProtNLM"/>
    </source>
</evidence>
<protein>
    <recommendedName>
        <fullName evidence="3">DUF4286 domain-containing protein</fullName>
    </recommendedName>
</protein>
<dbReference type="Pfam" id="PF14114">
    <property type="entry name" value="DUF4286"/>
    <property type="match status" value="1"/>
</dbReference>